<dbReference type="AlphaFoldDB" id="A0A9P5T911"/>
<dbReference type="OrthoDB" id="3199091at2759"/>
<dbReference type="EMBL" id="WHVB01000009">
    <property type="protein sequence ID" value="KAF8479509.1"/>
    <property type="molecule type" value="Genomic_DNA"/>
</dbReference>
<reference evidence="2" key="2">
    <citation type="journal article" date="2020" name="Nat. Commun.">
        <title>Large-scale genome sequencing of mycorrhizal fungi provides insights into the early evolution of symbiotic traits.</title>
        <authorList>
            <person name="Miyauchi S."/>
            <person name="Kiss E."/>
            <person name="Kuo A."/>
            <person name="Drula E."/>
            <person name="Kohler A."/>
            <person name="Sanchez-Garcia M."/>
            <person name="Morin E."/>
            <person name="Andreopoulos B."/>
            <person name="Barry K.W."/>
            <person name="Bonito G."/>
            <person name="Buee M."/>
            <person name="Carver A."/>
            <person name="Chen C."/>
            <person name="Cichocki N."/>
            <person name="Clum A."/>
            <person name="Culley D."/>
            <person name="Crous P.W."/>
            <person name="Fauchery L."/>
            <person name="Girlanda M."/>
            <person name="Hayes R.D."/>
            <person name="Keri Z."/>
            <person name="LaButti K."/>
            <person name="Lipzen A."/>
            <person name="Lombard V."/>
            <person name="Magnuson J."/>
            <person name="Maillard F."/>
            <person name="Murat C."/>
            <person name="Nolan M."/>
            <person name="Ohm R.A."/>
            <person name="Pangilinan J."/>
            <person name="Pereira M.F."/>
            <person name="Perotto S."/>
            <person name="Peter M."/>
            <person name="Pfister S."/>
            <person name="Riley R."/>
            <person name="Sitrit Y."/>
            <person name="Stielow J.B."/>
            <person name="Szollosi G."/>
            <person name="Zifcakova L."/>
            <person name="Stursova M."/>
            <person name="Spatafora J.W."/>
            <person name="Tedersoo L."/>
            <person name="Vaario L.M."/>
            <person name="Yamada A."/>
            <person name="Yan M."/>
            <person name="Wang P."/>
            <person name="Xu J."/>
            <person name="Bruns T."/>
            <person name="Baldrian P."/>
            <person name="Vilgalys R."/>
            <person name="Dunand C."/>
            <person name="Henrissat B."/>
            <person name="Grigoriev I.V."/>
            <person name="Hibbett D."/>
            <person name="Nagy L.G."/>
            <person name="Martin F.M."/>
        </authorList>
    </citation>
    <scope>NUCLEOTIDE SEQUENCE</scope>
    <source>
        <strain evidence="2">Prilba</strain>
    </source>
</reference>
<evidence type="ECO:0000259" key="1">
    <source>
        <dbReference type="Pfam" id="PF07522"/>
    </source>
</evidence>
<dbReference type="InterPro" id="IPR011084">
    <property type="entry name" value="DRMBL"/>
</dbReference>
<protein>
    <recommendedName>
        <fullName evidence="1">DNA repair metallo-beta-lactamase domain-containing protein</fullName>
    </recommendedName>
</protein>
<comment type="caution">
    <text evidence="2">The sequence shown here is derived from an EMBL/GenBank/DDBJ whole genome shotgun (WGS) entry which is preliminary data.</text>
</comment>
<feature type="domain" description="DNA repair metallo-beta-lactamase" evidence="1">
    <location>
        <begin position="35"/>
        <end position="74"/>
    </location>
</feature>
<gene>
    <name evidence="2" type="ORF">DFH94DRAFT_631457</name>
</gene>
<proteinExistence type="predicted"/>
<keyword evidence="3" id="KW-1185">Reference proteome</keyword>
<dbReference type="Pfam" id="PF07522">
    <property type="entry name" value="DRMBL"/>
    <property type="match status" value="1"/>
</dbReference>
<dbReference type="Proteomes" id="UP000759537">
    <property type="component" value="Unassembled WGS sequence"/>
</dbReference>
<sequence length="76" mass="8774">MPAPAQHHRLPPSSILVHPLHRRFMYMHLHPAHCSTPNMQFFGVMYSEHSSFFELTCFAVLLDLARIVLMVNVEST</sequence>
<organism evidence="2 3">
    <name type="scientific">Russula ochroleuca</name>
    <dbReference type="NCBI Taxonomy" id="152965"/>
    <lineage>
        <taxon>Eukaryota</taxon>
        <taxon>Fungi</taxon>
        <taxon>Dikarya</taxon>
        <taxon>Basidiomycota</taxon>
        <taxon>Agaricomycotina</taxon>
        <taxon>Agaricomycetes</taxon>
        <taxon>Russulales</taxon>
        <taxon>Russulaceae</taxon>
        <taxon>Russula</taxon>
    </lineage>
</organism>
<evidence type="ECO:0000313" key="2">
    <source>
        <dbReference type="EMBL" id="KAF8479509.1"/>
    </source>
</evidence>
<accession>A0A9P5T911</accession>
<reference evidence="2" key="1">
    <citation type="submission" date="2019-10" db="EMBL/GenBank/DDBJ databases">
        <authorList>
            <consortium name="DOE Joint Genome Institute"/>
            <person name="Kuo A."/>
            <person name="Miyauchi S."/>
            <person name="Kiss E."/>
            <person name="Drula E."/>
            <person name="Kohler A."/>
            <person name="Sanchez-Garcia M."/>
            <person name="Andreopoulos B."/>
            <person name="Barry K.W."/>
            <person name="Bonito G."/>
            <person name="Buee M."/>
            <person name="Carver A."/>
            <person name="Chen C."/>
            <person name="Cichocki N."/>
            <person name="Clum A."/>
            <person name="Culley D."/>
            <person name="Crous P.W."/>
            <person name="Fauchery L."/>
            <person name="Girlanda M."/>
            <person name="Hayes R."/>
            <person name="Keri Z."/>
            <person name="LaButti K."/>
            <person name="Lipzen A."/>
            <person name="Lombard V."/>
            <person name="Magnuson J."/>
            <person name="Maillard F."/>
            <person name="Morin E."/>
            <person name="Murat C."/>
            <person name="Nolan M."/>
            <person name="Ohm R."/>
            <person name="Pangilinan J."/>
            <person name="Pereira M."/>
            <person name="Perotto S."/>
            <person name="Peter M."/>
            <person name="Riley R."/>
            <person name="Sitrit Y."/>
            <person name="Stielow B."/>
            <person name="Szollosi G."/>
            <person name="Zifcakova L."/>
            <person name="Stursova M."/>
            <person name="Spatafora J.W."/>
            <person name="Tedersoo L."/>
            <person name="Vaario L.-M."/>
            <person name="Yamada A."/>
            <person name="Yan M."/>
            <person name="Wang P."/>
            <person name="Xu J."/>
            <person name="Bruns T."/>
            <person name="Baldrian P."/>
            <person name="Vilgalys R."/>
            <person name="Henrissat B."/>
            <person name="Grigoriev I.V."/>
            <person name="Hibbett D."/>
            <person name="Nagy L.G."/>
            <person name="Martin F.M."/>
        </authorList>
    </citation>
    <scope>NUCLEOTIDE SEQUENCE</scope>
    <source>
        <strain evidence="2">Prilba</strain>
    </source>
</reference>
<evidence type="ECO:0000313" key="3">
    <source>
        <dbReference type="Proteomes" id="UP000759537"/>
    </source>
</evidence>
<name>A0A9P5T911_9AGAM</name>